<name>A0A4Y3WFW3_NITWI</name>
<dbReference type="AlphaFoldDB" id="A0A4Y3WFW3"/>
<protein>
    <submittedName>
        <fullName evidence="2">Uncharacterized protein</fullName>
    </submittedName>
</protein>
<reference evidence="2 3" key="1">
    <citation type="submission" date="2019-06" db="EMBL/GenBank/DDBJ databases">
        <title>Whole genome shotgun sequence of Nitrobacter winogradskyi NBRC 14297.</title>
        <authorList>
            <person name="Hosoyama A."/>
            <person name="Uohara A."/>
            <person name="Ohji S."/>
            <person name="Ichikawa N."/>
        </authorList>
    </citation>
    <scope>NUCLEOTIDE SEQUENCE [LARGE SCALE GENOMIC DNA]</scope>
    <source>
        <strain evidence="2 3">NBRC 14297</strain>
    </source>
</reference>
<organism evidence="2 3">
    <name type="scientific">Nitrobacter winogradskyi</name>
    <name type="common">Nitrobacter agilis</name>
    <dbReference type="NCBI Taxonomy" id="913"/>
    <lineage>
        <taxon>Bacteria</taxon>
        <taxon>Pseudomonadati</taxon>
        <taxon>Pseudomonadota</taxon>
        <taxon>Alphaproteobacteria</taxon>
        <taxon>Hyphomicrobiales</taxon>
        <taxon>Nitrobacteraceae</taxon>
        <taxon>Nitrobacter</taxon>
    </lineage>
</organism>
<sequence>MSCRRILRFTRVFILWRDRSLHQKLRDELRKTLFGLFTIGMPRRSSANADTDSQQNGYDAATGPGAGGIVERGGVVVRRRGLERRLAYRRKGFQRWRHPFKLRRLMLDPWRQVAKLRDDSLVRIGLRTRGLRSE</sequence>
<feature type="compositionally biased region" description="Polar residues" evidence="1">
    <location>
        <begin position="45"/>
        <end position="57"/>
    </location>
</feature>
<comment type="caution">
    <text evidence="2">The sequence shown here is derived from an EMBL/GenBank/DDBJ whole genome shotgun (WGS) entry which is preliminary data.</text>
</comment>
<dbReference type="Proteomes" id="UP000318825">
    <property type="component" value="Unassembled WGS sequence"/>
</dbReference>
<proteinExistence type="predicted"/>
<gene>
    <name evidence="2" type="ORF">NWI01_29530</name>
</gene>
<dbReference type="EMBL" id="BJNF01000087">
    <property type="protein sequence ID" value="GEC17061.1"/>
    <property type="molecule type" value="Genomic_DNA"/>
</dbReference>
<feature type="region of interest" description="Disordered" evidence="1">
    <location>
        <begin position="45"/>
        <end position="65"/>
    </location>
</feature>
<evidence type="ECO:0000313" key="3">
    <source>
        <dbReference type="Proteomes" id="UP000318825"/>
    </source>
</evidence>
<evidence type="ECO:0000256" key="1">
    <source>
        <dbReference type="SAM" id="MobiDB-lite"/>
    </source>
</evidence>
<evidence type="ECO:0000313" key="2">
    <source>
        <dbReference type="EMBL" id="GEC17061.1"/>
    </source>
</evidence>
<accession>A0A4Y3WFW3</accession>